<keyword evidence="3" id="KW-1185">Reference proteome</keyword>
<evidence type="ECO:0000256" key="1">
    <source>
        <dbReference type="SAM" id="MobiDB-lite"/>
    </source>
</evidence>
<feature type="region of interest" description="Disordered" evidence="1">
    <location>
        <begin position="21"/>
        <end position="139"/>
    </location>
</feature>
<feature type="compositionally biased region" description="Low complexity" evidence="1">
    <location>
        <begin position="27"/>
        <end position="36"/>
    </location>
</feature>
<evidence type="ECO:0000313" key="3">
    <source>
        <dbReference type="Proteomes" id="UP000472275"/>
    </source>
</evidence>
<dbReference type="AlphaFoldDB" id="A0A663F9W4"/>
<dbReference type="Proteomes" id="UP000472275">
    <property type="component" value="Chromosome 12"/>
</dbReference>
<evidence type="ECO:0000313" key="2">
    <source>
        <dbReference type="Ensembl" id="ENSACCP00020021254.1"/>
    </source>
</evidence>
<protein>
    <submittedName>
        <fullName evidence="2">Uncharacterized protein</fullName>
    </submittedName>
</protein>
<accession>A0A663F9W4</accession>
<sequence>VGRTWGLPAAASDLQASSFPRLIPTHAGSPGAPARAGPRRGRHELLDGAGGGPRVPAAAHPVDGGRGAAAQRRLHLPQPAQRLQQRRRAPHAPRHGAVPPHISPPPLPLSRRRREHPAGPRPHRGASGLHRAGAGSPLPSKDCYVSVGKKEKKFIVQSASFVPNYTHTLDNINRGTGPAVRFPCDRQGWKMLVPQSRATSPCFHQHIQRNIGLGSIHIYILI</sequence>
<reference evidence="2" key="1">
    <citation type="submission" date="2025-08" db="UniProtKB">
        <authorList>
            <consortium name="Ensembl"/>
        </authorList>
    </citation>
    <scope>IDENTIFICATION</scope>
</reference>
<name>A0A663F9W4_AQUCH</name>
<dbReference type="Ensembl" id="ENSACCT00020022188.1">
    <property type="protein sequence ID" value="ENSACCP00020021254.1"/>
    <property type="gene ID" value="ENSACCG00020014657.1"/>
</dbReference>
<dbReference type="GeneTree" id="ENSGT01070000257182"/>
<reference evidence="2" key="2">
    <citation type="submission" date="2025-09" db="UniProtKB">
        <authorList>
            <consortium name="Ensembl"/>
        </authorList>
    </citation>
    <scope>IDENTIFICATION</scope>
</reference>
<organism evidence="2 3">
    <name type="scientific">Aquila chrysaetos chrysaetos</name>
    <dbReference type="NCBI Taxonomy" id="223781"/>
    <lineage>
        <taxon>Eukaryota</taxon>
        <taxon>Metazoa</taxon>
        <taxon>Chordata</taxon>
        <taxon>Craniata</taxon>
        <taxon>Vertebrata</taxon>
        <taxon>Euteleostomi</taxon>
        <taxon>Archelosauria</taxon>
        <taxon>Archosauria</taxon>
        <taxon>Dinosauria</taxon>
        <taxon>Saurischia</taxon>
        <taxon>Theropoda</taxon>
        <taxon>Coelurosauria</taxon>
        <taxon>Aves</taxon>
        <taxon>Neognathae</taxon>
        <taxon>Neoaves</taxon>
        <taxon>Telluraves</taxon>
        <taxon>Accipitrimorphae</taxon>
        <taxon>Accipitriformes</taxon>
        <taxon>Accipitridae</taxon>
        <taxon>Accipitrinae</taxon>
        <taxon>Aquila</taxon>
    </lineage>
</organism>
<feature type="compositionally biased region" description="Basic residues" evidence="1">
    <location>
        <begin position="84"/>
        <end position="94"/>
    </location>
</feature>
<proteinExistence type="predicted"/>
<dbReference type="InParanoid" id="A0A663F9W4"/>